<dbReference type="PROSITE" id="PS51352">
    <property type="entry name" value="THIOREDOXIN_2"/>
    <property type="match status" value="1"/>
</dbReference>
<name>A0A5C6Q767_9GAMM</name>
<gene>
    <name evidence="4" type="ORF">ESZ36_19890</name>
</gene>
<dbReference type="SUPFAM" id="SSF52833">
    <property type="entry name" value="Thioredoxin-like"/>
    <property type="match status" value="1"/>
</dbReference>
<dbReference type="GO" id="GO:0016491">
    <property type="term" value="F:oxidoreductase activity"/>
    <property type="evidence" value="ECO:0007669"/>
    <property type="project" value="InterPro"/>
</dbReference>
<evidence type="ECO:0000256" key="1">
    <source>
        <dbReference type="SAM" id="MobiDB-lite"/>
    </source>
</evidence>
<feature type="region of interest" description="Disordered" evidence="1">
    <location>
        <begin position="160"/>
        <end position="184"/>
    </location>
</feature>
<reference evidence="4 5" key="1">
    <citation type="submission" date="2019-07" db="EMBL/GenBank/DDBJ databases">
        <title>Genomes of sea-ice associated Colwellia species.</title>
        <authorList>
            <person name="Bowman J.P."/>
        </authorList>
    </citation>
    <scope>NUCLEOTIDE SEQUENCE [LARGE SCALE GENOMIC DNA]</scope>
    <source>
        <strain evidence="4 5">ACAM 459</strain>
    </source>
</reference>
<dbReference type="CDD" id="cd02966">
    <property type="entry name" value="TlpA_like_family"/>
    <property type="match status" value="1"/>
</dbReference>
<dbReference type="Pfam" id="PF08534">
    <property type="entry name" value="Redoxin"/>
    <property type="match status" value="1"/>
</dbReference>
<proteinExistence type="predicted"/>
<dbReference type="InterPro" id="IPR036249">
    <property type="entry name" value="Thioredoxin-like_sf"/>
</dbReference>
<comment type="caution">
    <text evidence="4">The sequence shown here is derived from an EMBL/GenBank/DDBJ whole genome shotgun (WGS) entry which is preliminary data.</text>
</comment>
<dbReference type="InterPro" id="IPR013766">
    <property type="entry name" value="Thioredoxin_domain"/>
</dbReference>
<sequence length="184" mass="20805">MKRTLAFVLLLITFAASATSAEKVDSPQQSLEQALSAQKGNVVYIDFWASWCGPCVKSFPWMNKIQQQYQEQGFTVISINLDADEMNAKQFLQDNPASFAVIYDNKGTIAKHFSIQGMPTSMLISRDGVIKYRHSGFFTDKINKYEDEIKQLLNSSSTTLSKNITNETHNKTHNKTKRGNHESE</sequence>
<dbReference type="AlphaFoldDB" id="A0A5C6Q767"/>
<feature type="signal peptide" evidence="2">
    <location>
        <begin position="1"/>
        <end position="20"/>
    </location>
</feature>
<accession>A0A5C6Q767</accession>
<evidence type="ECO:0000259" key="3">
    <source>
        <dbReference type="PROSITE" id="PS51352"/>
    </source>
</evidence>
<protein>
    <submittedName>
        <fullName evidence="4">TlpA family protein disulfide reductase</fullName>
    </submittedName>
</protein>
<dbReference type="InterPro" id="IPR050553">
    <property type="entry name" value="Thioredoxin_ResA/DsbE_sf"/>
</dbReference>
<dbReference type="RefSeq" id="WP_146791104.1">
    <property type="nucleotide sequence ID" value="NZ_VOLT01000013.1"/>
</dbReference>
<keyword evidence="5" id="KW-1185">Reference proteome</keyword>
<dbReference type="EMBL" id="VOLT01000013">
    <property type="protein sequence ID" value="TWX64562.1"/>
    <property type="molecule type" value="Genomic_DNA"/>
</dbReference>
<evidence type="ECO:0000256" key="2">
    <source>
        <dbReference type="SAM" id="SignalP"/>
    </source>
</evidence>
<dbReference type="InterPro" id="IPR013740">
    <property type="entry name" value="Redoxin"/>
</dbReference>
<feature type="domain" description="Thioredoxin" evidence="3">
    <location>
        <begin position="10"/>
        <end position="154"/>
    </location>
</feature>
<dbReference type="Proteomes" id="UP000321822">
    <property type="component" value="Unassembled WGS sequence"/>
</dbReference>
<keyword evidence="2" id="KW-0732">Signal</keyword>
<dbReference type="PANTHER" id="PTHR42852">
    <property type="entry name" value="THIOL:DISULFIDE INTERCHANGE PROTEIN DSBE"/>
    <property type="match status" value="1"/>
</dbReference>
<organism evidence="4 5">
    <name type="scientific">Colwellia demingiae</name>
    <dbReference type="NCBI Taxonomy" id="89401"/>
    <lineage>
        <taxon>Bacteria</taxon>
        <taxon>Pseudomonadati</taxon>
        <taxon>Pseudomonadota</taxon>
        <taxon>Gammaproteobacteria</taxon>
        <taxon>Alteromonadales</taxon>
        <taxon>Colwelliaceae</taxon>
        <taxon>Colwellia</taxon>
    </lineage>
</organism>
<evidence type="ECO:0000313" key="5">
    <source>
        <dbReference type="Proteomes" id="UP000321822"/>
    </source>
</evidence>
<evidence type="ECO:0000313" key="4">
    <source>
        <dbReference type="EMBL" id="TWX64562.1"/>
    </source>
</evidence>
<dbReference type="OrthoDB" id="9799347at2"/>
<dbReference type="PANTHER" id="PTHR42852:SF18">
    <property type="entry name" value="CHROMOSOME UNDETERMINED SCAFFOLD_47, WHOLE GENOME SHOTGUN SEQUENCE"/>
    <property type="match status" value="1"/>
</dbReference>
<dbReference type="Gene3D" id="3.40.30.10">
    <property type="entry name" value="Glutaredoxin"/>
    <property type="match status" value="1"/>
</dbReference>
<feature type="chain" id="PRO_5022913257" evidence="2">
    <location>
        <begin position="21"/>
        <end position="184"/>
    </location>
</feature>